<dbReference type="InterPro" id="IPR000801">
    <property type="entry name" value="Esterase-like"/>
</dbReference>
<evidence type="ECO:0000256" key="2">
    <source>
        <dbReference type="ARBA" id="ARBA00022525"/>
    </source>
</evidence>
<dbReference type="EMBL" id="PQNQ01000030">
    <property type="protein sequence ID" value="RRQ02821.1"/>
    <property type="molecule type" value="Genomic_DNA"/>
</dbReference>
<dbReference type="Proteomes" id="UP000278422">
    <property type="component" value="Unassembled WGS sequence"/>
</dbReference>
<evidence type="ECO:0000256" key="8">
    <source>
        <dbReference type="SAM" id="MobiDB-lite"/>
    </source>
</evidence>
<sequence length="351" mass="36955">MISPFRAAAVSCVAVLVAACAGVSAQRIIGESDAEYIASHSVTESGVFVGGAASTPDRDTTGAGEGTGDLEPVPDRPPFADTPTPGTTRTVTFTSSGVTRTARITVPADYDPARPLPVLVSFHGWKETADSMERYTGFDALPAIVVYGQGIENAWEGAPYARTNDGQDLRYVLDLLGGLRSTFTVDPARIYAAGMSNGGGFALKLACQRPDLFAGVASVSGAYYPRTRPPCAPQAVPVLEIHGAKDTWIRYDGGVRHGEEYAGPVAVLTALARRNGGATTPVTTKVNDGVLRLTWAGDSPVDHLRVAATGHVWPRTADIDATQAVWGFLRAQVRPDRPDQRGTARPLPTGP</sequence>
<dbReference type="GO" id="GO:0030600">
    <property type="term" value="F:feruloyl esterase activity"/>
    <property type="evidence" value="ECO:0007669"/>
    <property type="project" value="InterPro"/>
</dbReference>
<keyword evidence="3" id="KW-0858">Xylan degradation</keyword>
<dbReference type="PANTHER" id="PTHR38050:SF2">
    <property type="entry name" value="FERULOYL ESTERASE C-RELATED"/>
    <property type="match status" value="1"/>
</dbReference>
<dbReference type="PANTHER" id="PTHR38050">
    <property type="match status" value="1"/>
</dbReference>
<dbReference type="RefSeq" id="WP_125187021.1">
    <property type="nucleotide sequence ID" value="NZ_JBHYBM010000029.1"/>
</dbReference>
<gene>
    <name evidence="10" type="ORF">CXF42_08945</name>
</gene>
<feature type="region of interest" description="Disordered" evidence="8">
    <location>
        <begin position="48"/>
        <end position="90"/>
    </location>
</feature>
<dbReference type="Pfam" id="PF00756">
    <property type="entry name" value="Esterase"/>
    <property type="match status" value="1"/>
</dbReference>
<dbReference type="SUPFAM" id="SSF53474">
    <property type="entry name" value="alpha/beta-Hydrolases"/>
    <property type="match status" value="1"/>
</dbReference>
<evidence type="ECO:0000313" key="10">
    <source>
        <dbReference type="EMBL" id="RRQ02821.1"/>
    </source>
</evidence>
<evidence type="ECO:0000313" key="11">
    <source>
        <dbReference type="Proteomes" id="UP000278422"/>
    </source>
</evidence>
<dbReference type="InterPro" id="IPR029058">
    <property type="entry name" value="AB_hydrolase_fold"/>
</dbReference>
<dbReference type="Gene3D" id="3.40.50.1820">
    <property type="entry name" value="alpha/beta hydrolase"/>
    <property type="match status" value="1"/>
</dbReference>
<dbReference type="GO" id="GO:0045493">
    <property type="term" value="P:xylan catabolic process"/>
    <property type="evidence" value="ECO:0007669"/>
    <property type="project" value="UniProtKB-KW"/>
</dbReference>
<feature type="signal peptide" evidence="9">
    <location>
        <begin position="1"/>
        <end position="25"/>
    </location>
</feature>
<proteinExistence type="predicted"/>
<protein>
    <submittedName>
        <fullName evidence="10">Esterase</fullName>
    </submittedName>
</protein>
<evidence type="ECO:0000256" key="6">
    <source>
        <dbReference type="ARBA" id="ARBA00023277"/>
    </source>
</evidence>
<keyword evidence="4 9" id="KW-0732">Signal</keyword>
<reference evidence="10 11" key="1">
    <citation type="submission" date="2018-01" db="EMBL/GenBank/DDBJ databases">
        <title>Twenty Corynebacterium bovis Genomes.</title>
        <authorList>
            <person name="Gulvik C.A."/>
        </authorList>
    </citation>
    <scope>NUCLEOTIDE SEQUENCE [LARGE SCALE GENOMIC DNA]</scope>
    <source>
        <strain evidence="10 11">16-2004</strain>
    </source>
</reference>
<evidence type="ECO:0000256" key="3">
    <source>
        <dbReference type="ARBA" id="ARBA00022651"/>
    </source>
</evidence>
<evidence type="ECO:0000256" key="5">
    <source>
        <dbReference type="ARBA" id="ARBA00022801"/>
    </source>
</evidence>
<dbReference type="GO" id="GO:0005576">
    <property type="term" value="C:extracellular region"/>
    <property type="evidence" value="ECO:0007669"/>
    <property type="project" value="UniProtKB-SubCell"/>
</dbReference>
<organism evidence="10 11">
    <name type="scientific">Corynebacterium bovis</name>
    <dbReference type="NCBI Taxonomy" id="36808"/>
    <lineage>
        <taxon>Bacteria</taxon>
        <taxon>Bacillati</taxon>
        <taxon>Actinomycetota</taxon>
        <taxon>Actinomycetes</taxon>
        <taxon>Mycobacteriales</taxon>
        <taxon>Corynebacteriaceae</taxon>
        <taxon>Corynebacterium</taxon>
    </lineage>
</organism>
<comment type="caution">
    <text evidence="10">The sequence shown here is derived from an EMBL/GenBank/DDBJ whole genome shotgun (WGS) entry which is preliminary data.</text>
</comment>
<keyword evidence="2" id="KW-0964">Secreted</keyword>
<comment type="subcellular location">
    <subcellularLocation>
        <location evidence="1">Secreted</location>
    </subcellularLocation>
</comment>
<accession>A0A3R8QJ08</accession>
<evidence type="ECO:0000256" key="1">
    <source>
        <dbReference type="ARBA" id="ARBA00004613"/>
    </source>
</evidence>
<dbReference type="AlphaFoldDB" id="A0A3R8QJ08"/>
<feature type="chain" id="PRO_5038532303" evidence="9">
    <location>
        <begin position="26"/>
        <end position="351"/>
    </location>
</feature>
<evidence type="ECO:0000256" key="9">
    <source>
        <dbReference type="SAM" id="SignalP"/>
    </source>
</evidence>
<evidence type="ECO:0000256" key="4">
    <source>
        <dbReference type="ARBA" id="ARBA00022729"/>
    </source>
</evidence>
<evidence type="ECO:0000256" key="7">
    <source>
        <dbReference type="ARBA" id="ARBA00023326"/>
    </source>
</evidence>
<keyword evidence="6" id="KW-0119">Carbohydrate metabolism</keyword>
<keyword evidence="5" id="KW-0378">Hydrolase</keyword>
<keyword evidence="11" id="KW-1185">Reference proteome</keyword>
<dbReference type="InterPro" id="IPR043595">
    <property type="entry name" value="FaeB/C/D"/>
</dbReference>
<name>A0A3R8QJ08_9CORY</name>
<keyword evidence="7" id="KW-0624">Polysaccharide degradation</keyword>
<dbReference type="PROSITE" id="PS51257">
    <property type="entry name" value="PROKAR_LIPOPROTEIN"/>
    <property type="match status" value="1"/>
</dbReference>